<evidence type="ECO:0000256" key="8">
    <source>
        <dbReference type="ARBA" id="ARBA00022692"/>
    </source>
</evidence>
<evidence type="ECO:0000256" key="10">
    <source>
        <dbReference type="ARBA" id="ARBA00023136"/>
    </source>
</evidence>
<dbReference type="InterPro" id="IPR004513">
    <property type="entry name" value="FtsX"/>
</dbReference>
<evidence type="ECO:0000256" key="4">
    <source>
        <dbReference type="ARBA" id="ARBA00021907"/>
    </source>
</evidence>
<name>A0A2A2F9L2_9GAMM</name>
<dbReference type="InterPro" id="IPR040690">
    <property type="entry name" value="FtsX_ECD"/>
</dbReference>
<keyword evidence="17" id="KW-1185">Reference proteome</keyword>
<evidence type="ECO:0000256" key="12">
    <source>
        <dbReference type="PIRNR" id="PIRNR003097"/>
    </source>
</evidence>
<evidence type="ECO:0000256" key="3">
    <source>
        <dbReference type="ARBA" id="ARBA00011160"/>
    </source>
</evidence>
<evidence type="ECO:0000256" key="11">
    <source>
        <dbReference type="ARBA" id="ARBA00023306"/>
    </source>
</evidence>
<feature type="domain" description="FtsX extracellular" evidence="15">
    <location>
        <begin position="85"/>
        <end position="178"/>
    </location>
</feature>
<dbReference type="PIRSF" id="PIRSF003097">
    <property type="entry name" value="FtsX"/>
    <property type="match status" value="1"/>
</dbReference>
<keyword evidence="9 13" id="KW-1133">Transmembrane helix</keyword>
<evidence type="ECO:0000313" key="17">
    <source>
        <dbReference type="Proteomes" id="UP000218896"/>
    </source>
</evidence>
<feature type="domain" description="ABC3 transporter permease C-terminal" evidence="14">
    <location>
        <begin position="202"/>
        <end position="317"/>
    </location>
</feature>
<comment type="subcellular location">
    <subcellularLocation>
        <location evidence="1">Cell inner membrane</location>
        <topology evidence="1">Multi-pass membrane protein</topology>
    </subcellularLocation>
</comment>
<feature type="transmembrane region" description="Helical" evidence="13">
    <location>
        <begin position="201"/>
        <end position="222"/>
    </location>
</feature>
<dbReference type="InterPro" id="IPR047590">
    <property type="entry name" value="FtsX_proteobact-type"/>
</dbReference>
<evidence type="ECO:0000313" key="16">
    <source>
        <dbReference type="EMBL" id="PAU82126.1"/>
    </source>
</evidence>
<dbReference type="Pfam" id="PF18075">
    <property type="entry name" value="FtsX_ECD"/>
    <property type="match status" value="1"/>
</dbReference>
<dbReference type="GO" id="GO:0051301">
    <property type="term" value="P:cell division"/>
    <property type="evidence" value="ECO:0007669"/>
    <property type="project" value="UniProtKB-KW"/>
</dbReference>
<keyword evidence="6 12" id="KW-0997">Cell inner membrane</keyword>
<comment type="caution">
    <text evidence="16">The sequence shown here is derived from an EMBL/GenBank/DDBJ whole genome shotgun (WGS) entry which is preliminary data.</text>
</comment>
<evidence type="ECO:0000256" key="5">
    <source>
        <dbReference type="ARBA" id="ARBA00022475"/>
    </source>
</evidence>
<feature type="transmembrane region" description="Helical" evidence="13">
    <location>
        <begin position="297"/>
        <end position="316"/>
    </location>
</feature>
<evidence type="ECO:0000256" key="7">
    <source>
        <dbReference type="ARBA" id="ARBA00022618"/>
    </source>
</evidence>
<evidence type="ECO:0000256" key="2">
    <source>
        <dbReference type="ARBA" id="ARBA00007379"/>
    </source>
</evidence>
<dbReference type="GO" id="GO:0005886">
    <property type="term" value="C:plasma membrane"/>
    <property type="evidence" value="ECO:0007669"/>
    <property type="project" value="UniProtKB-SubCell"/>
</dbReference>
<keyword evidence="10 12" id="KW-0472">Membrane</keyword>
<dbReference type="AlphaFoldDB" id="A0A2A2F9L2"/>
<feature type="transmembrane region" description="Helical" evidence="13">
    <location>
        <begin position="49"/>
        <end position="72"/>
    </location>
</feature>
<accession>A0A2A2F9L2</accession>
<evidence type="ECO:0000259" key="15">
    <source>
        <dbReference type="Pfam" id="PF18075"/>
    </source>
</evidence>
<proteinExistence type="inferred from homology"/>
<evidence type="ECO:0000256" key="9">
    <source>
        <dbReference type="ARBA" id="ARBA00022989"/>
    </source>
</evidence>
<protein>
    <recommendedName>
        <fullName evidence="4 12">Cell division protein FtsX</fullName>
    </recommendedName>
</protein>
<sequence length="326" mass="35866">MAEARQQTTRGAASAQTPWRDQLRSWFSHHRRSAHDSALRLRNAPLSSLMTGLVMGIALALPTALFLIMASIQQIGGGWEQAGRLSVYLTPDTGIERAEALADRWIENAAVGDVTVIPRDEAMETMRSSEGLSGTLDFLDGNPLPHTLVLTPDPAYREAAALEDLAERLRQADGVDEVKLDLAWLQRLNAMAKVLGRATQALALLLVVGVVLVIANTVRLAIESRRREIIVARLVGGTDSFVRRPFLYTGLWYGALGGLLAWWLVEVAFWWLSGPVGRLAELYNSGFELQRPGIDEVVLLLGCAVVLGWLGAWWAVHRHLRAVEPE</sequence>
<evidence type="ECO:0000256" key="6">
    <source>
        <dbReference type="ARBA" id="ARBA00022519"/>
    </source>
</evidence>
<dbReference type="OrthoDB" id="9813411at2"/>
<keyword evidence="5 12" id="KW-1003">Cell membrane</keyword>
<reference evidence="16 17" key="1">
    <citation type="submission" date="2017-08" db="EMBL/GenBank/DDBJ databases">
        <title>Halovibrio sewagensis sp. nov., isolated from wastewater of high salinity.</title>
        <authorList>
            <person name="Dong X."/>
            <person name="Zhang G."/>
        </authorList>
    </citation>
    <scope>NUCLEOTIDE SEQUENCE [LARGE SCALE GENOMIC DNA]</scope>
    <source>
        <strain evidence="16 17">YL5-2</strain>
    </source>
</reference>
<evidence type="ECO:0000256" key="1">
    <source>
        <dbReference type="ARBA" id="ARBA00004429"/>
    </source>
</evidence>
<dbReference type="RefSeq" id="WP_095616222.1">
    <property type="nucleotide sequence ID" value="NZ_NSKD01000001.1"/>
</dbReference>
<keyword evidence="8 13" id="KW-0812">Transmembrane</keyword>
<evidence type="ECO:0000259" key="14">
    <source>
        <dbReference type="Pfam" id="PF02687"/>
    </source>
</evidence>
<evidence type="ECO:0000256" key="13">
    <source>
        <dbReference type="SAM" id="Phobius"/>
    </source>
</evidence>
<dbReference type="Pfam" id="PF02687">
    <property type="entry name" value="FtsX"/>
    <property type="match status" value="1"/>
</dbReference>
<dbReference type="PANTHER" id="PTHR47755:SF1">
    <property type="entry name" value="CELL DIVISION PROTEIN FTSX"/>
    <property type="match status" value="1"/>
</dbReference>
<dbReference type="Gene3D" id="3.30.70.3040">
    <property type="match status" value="1"/>
</dbReference>
<gene>
    <name evidence="16" type="ORF">CK501_02965</name>
</gene>
<comment type="subunit">
    <text evidence="3">Forms a membrane-associated complex with FtsE.</text>
</comment>
<feature type="transmembrane region" description="Helical" evidence="13">
    <location>
        <begin position="251"/>
        <end position="272"/>
    </location>
</feature>
<dbReference type="InterPro" id="IPR003838">
    <property type="entry name" value="ABC3_permease_C"/>
</dbReference>
<organism evidence="16 17">
    <name type="scientific">Halovibrio salipaludis</name>
    <dbReference type="NCBI Taxonomy" id="2032626"/>
    <lineage>
        <taxon>Bacteria</taxon>
        <taxon>Pseudomonadati</taxon>
        <taxon>Pseudomonadota</taxon>
        <taxon>Gammaproteobacteria</taxon>
        <taxon>Oceanospirillales</taxon>
        <taxon>Halomonadaceae</taxon>
        <taxon>Halovibrio</taxon>
    </lineage>
</organism>
<dbReference type="PANTHER" id="PTHR47755">
    <property type="entry name" value="CELL DIVISION PROTEIN FTSX"/>
    <property type="match status" value="1"/>
</dbReference>
<dbReference type="GO" id="GO:0032153">
    <property type="term" value="C:cell division site"/>
    <property type="evidence" value="ECO:0007669"/>
    <property type="project" value="TreeGrafter"/>
</dbReference>
<keyword evidence="11 12" id="KW-0131">Cell cycle</keyword>
<keyword evidence="7 12" id="KW-0132">Cell division</keyword>
<dbReference type="EMBL" id="NSKD01000001">
    <property type="protein sequence ID" value="PAU82126.1"/>
    <property type="molecule type" value="Genomic_DNA"/>
</dbReference>
<dbReference type="NCBIfam" id="TIGR00439">
    <property type="entry name" value="FtsX_Gneg"/>
    <property type="match status" value="1"/>
</dbReference>
<comment type="function">
    <text evidence="12">Part of the ABC transporter FtsEX involved in cellular division.</text>
</comment>
<dbReference type="Proteomes" id="UP000218896">
    <property type="component" value="Unassembled WGS sequence"/>
</dbReference>
<comment type="similarity">
    <text evidence="2 12">Belongs to the ABC-4 integral membrane protein family. FtsX subfamily.</text>
</comment>